<proteinExistence type="predicted"/>
<evidence type="ECO:0008006" key="3">
    <source>
        <dbReference type="Google" id="ProtNLM"/>
    </source>
</evidence>
<comment type="caution">
    <text evidence="1">The sequence shown here is derived from an EMBL/GenBank/DDBJ whole genome shotgun (WGS) entry which is preliminary data.</text>
</comment>
<dbReference type="EMBL" id="RHGB01000001">
    <property type="protein sequence ID" value="RNL67808.1"/>
    <property type="molecule type" value="Genomic_DNA"/>
</dbReference>
<protein>
    <recommendedName>
        <fullName evidence="3">IPT/TIG domain-containing protein</fullName>
    </recommendedName>
</protein>
<dbReference type="Proteomes" id="UP000274695">
    <property type="component" value="Unassembled WGS sequence"/>
</dbReference>
<sequence length="809" mass="88089">MSLRGCLRAYLLPLLPLLIRKFIFANKWLACLLLVSVTACGGGGGGGGGRAAPEITSANVASLAAGNLQFVLQIYGSNFDQDSSILINGQPQDTRYVSPYSVWVYVSSGVVAEPGSLKLTVRDRQVDKISDSSLTIPITEKNIDVTTREGEAQHMAWDSARALLYVSEGNNILSVSPATAAVISSFDLGVEANILSLSANGNYLYVSSEKAFYKLSLPNFDIIEKYESPLRTGFYQFTGDDRKNIGSLAASPFNEAYVAVTYDGGSGVGELHVYNELGEAAKLNTDSISYLSSLCWNNGGETLVAINTPPDKLHVYRFLENVLTEIRVFDEALSYNSNQELNSALKCDGNNRLYKNGSGQYETGAVVNTDTGLWEQNIPGRGAVLEDTENERIHVIWNDAASFSSRKFVLSSFSIDSKVVRSEVTFPTIHSNDDINIVDEVMVGSNEIAFLSEGDLYIVHFELDPAAWLVGSFPASQQYKYSNLMLRTVDVGSISDAVWDKTTGKILAVFSSLDRSYPKQIHTIDPVTGARSVLAELQGNANEIALSRDGSVLYGTGRSSLIDRYRLPDGQKIGTASLGLTENDLRNQAYFPLDVIPSPHEDDVFAVIRHYFYGDTGEGKGIVVIDGDEVRPNAPESGYSSNKAQWGESNDILYAINSSYGFEFSRYGVDASGVYFLSSSGNAFDFYGAELTYSNDSGLLYISDGAVVDPDASEKIHQLEMPRINLPKSTVHAGKVYTIARNLEQRDPVNADIYTYLFRHDATTFEFEDAIALPDFFGDAKTIFGTVDGGIAVLASSGALYLMSGDFVK</sequence>
<dbReference type="InterPro" id="IPR013783">
    <property type="entry name" value="Ig-like_fold"/>
</dbReference>
<organism evidence="1 2">
    <name type="scientific">Zhongshania marina</name>
    <dbReference type="NCBI Taxonomy" id="2304603"/>
    <lineage>
        <taxon>Bacteria</taxon>
        <taxon>Pseudomonadati</taxon>
        <taxon>Pseudomonadota</taxon>
        <taxon>Gammaproteobacteria</taxon>
        <taxon>Cellvibrionales</taxon>
        <taxon>Spongiibacteraceae</taxon>
        <taxon>Zhongshania</taxon>
    </lineage>
</organism>
<gene>
    <name evidence="1" type="ORF">D0911_01955</name>
</gene>
<accession>A0ABX9W7L4</accession>
<dbReference type="Gene3D" id="2.60.40.10">
    <property type="entry name" value="Immunoglobulins"/>
    <property type="match status" value="1"/>
</dbReference>
<keyword evidence="2" id="KW-1185">Reference proteome</keyword>
<dbReference type="RefSeq" id="WP_123181249.1">
    <property type="nucleotide sequence ID" value="NZ_RHGB01000001.1"/>
</dbReference>
<dbReference type="SUPFAM" id="SSF82171">
    <property type="entry name" value="DPP6 N-terminal domain-like"/>
    <property type="match status" value="1"/>
</dbReference>
<reference evidence="1 2" key="1">
    <citation type="submission" date="2018-10" db="EMBL/GenBank/DDBJ databases">
        <title>Draft genome sequence of Zhongshania sp. DSW25-10.</title>
        <authorList>
            <person name="Oh J."/>
        </authorList>
    </citation>
    <scope>NUCLEOTIDE SEQUENCE [LARGE SCALE GENOMIC DNA]</scope>
    <source>
        <strain evidence="1 2">DSW25-10</strain>
    </source>
</reference>
<evidence type="ECO:0000313" key="1">
    <source>
        <dbReference type="EMBL" id="RNL67808.1"/>
    </source>
</evidence>
<evidence type="ECO:0000313" key="2">
    <source>
        <dbReference type="Proteomes" id="UP000274695"/>
    </source>
</evidence>
<name>A0ABX9W7L4_9GAMM</name>